<dbReference type="OrthoDB" id="7473794at2759"/>
<proteinExistence type="predicted"/>
<reference evidence="1 2" key="1">
    <citation type="journal article" date="2019" name="Sci. Rep.">
        <title>Orb-weaving spider Araneus ventricosus genome elucidates the spidroin gene catalogue.</title>
        <authorList>
            <person name="Kono N."/>
            <person name="Nakamura H."/>
            <person name="Ohtoshi R."/>
            <person name="Moran D.A.P."/>
            <person name="Shinohara A."/>
            <person name="Yoshida Y."/>
            <person name="Fujiwara M."/>
            <person name="Mori M."/>
            <person name="Tomita M."/>
            <person name="Arakawa K."/>
        </authorList>
    </citation>
    <scope>NUCLEOTIDE SEQUENCE [LARGE SCALE GENOMIC DNA]</scope>
</reference>
<dbReference type="AlphaFoldDB" id="A0A4Y2FM80"/>
<protein>
    <submittedName>
        <fullName evidence="1">Uncharacterized protein</fullName>
    </submittedName>
</protein>
<evidence type="ECO:0000313" key="2">
    <source>
        <dbReference type="Proteomes" id="UP000499080"/>
    </source>
</evidence>
<sequence length="325" mass="36234">MLLHFSTGGVKLYSEKRLRNLLSERYGNNVHISASMKCFGTVASFRPVASKILKDNWYADRKKEAVDEKRRIIDAAISILQEEVRSHVYDCSTCPTCEEISKGRENQEVLSVAHSIISSVCPRSFVSAVQVGIGVFLHRRFRSKLLINLLHNLGWSISCSEICKYETSITTNTSSEVQNNGFAQFVFDNADYNTRTVDGYGTFHVMGVVQCVTPASSVQTSSCIPRQKIIPTANIGGKFGFIPIVIHDWLKNHGLNLLVMEDVLSLKLRPMDVKIGTISLDLDGGSQVGCRASYGMEWFHGGCRKRKMLRRVSSGILALRQSSTF</sequence>
<evidence type="ECO:0000313" key="1">
    <source>
        <dbReference type="EMBL" id="GBM42127.1"/>
    </source>
</evidence>
<dbReference type="Proteomes" id="UP000499080">
    <property type="component" value="Unassembled WGS sequence"/>
</dbReference>
<keyword evidence="2" id="KW-1185">Reference proteome</keyword>
<gene>
    <name evidence="1" type="ORF">AVEN_99051_1</name>
</gene>
<name>A0A4Y2FM80_ARAVE</name>
<comment type="caution">
    <text evidence="1">The sequence shown here is derived from an EMBL/GenBank/DDBJ whole genome shotgun (WGS) entry which is preliminary data.</text>
</comment>
<accession>A0A4Y2FM80</accession>
<dbReference type="EMBL" id="BGPR01000987">
    <property type="protein sequence ID" value="GBM42127.1"/>
    <property type="molecule type" value="Genomic_DNA"/>
</dbReference>
<organism evidence="1 2">
    <name type="scientific">Araneus ventricosus</name>
    <name type="common">Orbweaver spider</name>
    <name type="synonym">Epeira ventricosa</name>
    <dbReference type="NCBI Taxonomy" id="182803"/>
    <lineage>
        <taxon>Eukaryota</taxon>
        <taxon>Metazoa</taxon>
        <taxon>Ecdysozoa</taxon>
        <taxon>Arthropoda</taxon>
        <taxon>Chelicerata</taxon>
        <taxon>Arachnida</taxon>
        <taxon>Araneae</taxon>
        <taxon>Araneomorphae</taxon>
        <taxon>Entelegynae</taxon>
        <taxon>Araneoidea</taxon>
        <taxon>Araneidae</taxon>
        <taxon>Araneus</taxon>
    </lineage>
</organism>